<protein>
    <submittedName>
        <fullName evidence="2">Cell surface protein</fullName>
    </submittedName>
</protein>
<keyword evidence="3" id="KW-1185">Reference proteome</keyword>
<name>A0A4Y4DZ88_GLUUR</name>
<comment type="caution">
    <text evidence="2">The sequence shown here is derived from an EMBL/GenBank/DDBJ whole genome shotgun (WGS) entry which is preliminary data.</text>
</comment>
<evidence type="ECO:0000313" key="3">
    <source>
        <dbReference type="Proteomes" id="UP000316612"/>
    </source>
</evidence>
<sequence length="206" mass="21679">MQNSGLTIGALAAASLLLASCSSASDETQGSSLPISIASGSFIIDVDNPRAVVGDADYVFVGQVDSFAGTDYKFPTTIENADGSEKEIGTPYSNFKVTVLENLKGELVTTEPIDLQKWGGISEDKKSVVLYEDDSLPKKGRSYVFAAYAQPDGTLLVSGPNSNIALAEGDSASAMSSEAVQQYVDAVAHQVTSERERFVSTFEADG</sequence>
<feature type="chain" id="PRO_5021336088" evidence="1">
    <location>
        <begin position="25"/>
        <end position="206"/>
    </location>
</feature>
<dbReference type="Proteomes" id="UP000316612">
    <property type="component" value="Unassembled WGS sequence"/>
</dbReference>
<dbReference type="EMBL" id="BJNY01000024">
    <property type="protein sequence ID" value="GED07671.1"/>
    <property type="molecule type" value="Genomic_DNA"/>
</dbReference>
<feature type="signal peptide" evidence="1">
    <location>
        <begin position="1"/>
        <end position="24"/>
    </location>
</feature>
<reference evidence="2 3" key="1">
    <citation type="submission" date="2019-06" db="EMBL/GenBank/DDBJ databases">
        <title>Whole genome shotgun sequence of Glutamicibacter uratoxydans NBRC 15515.</title>
        <authorList>
            <person name="Hosoyama A."/>
            <person name="Uohara A."/>
            <person name="Ohji S."/>
            <person name="Ichikawa N."/>
        </authorList>
    </citation>
    <scope>NUCLEOTIDE SEQUENCE [LARGE SCALE GENOMIC DNA]</scope>
    <source>
        <strain evidence="2 3">NBRC 15515</strain>
    </source>
</reference>
<keyword evidence="1" id="KW-0732">Signal</keyword>
<accession>A0A4Y4DZ88</accession>
<dbReference type="AlphaFoldDB" id="A0A4Y4DZ88"/>
<evidence type="ECO:0000313" key="2">
    <source>
        <dbReference type="EMBL" id="GED07671.1"/>
    </source>
</evidence>
<evidence type="ECO:0000256" key="1">
    <source>
        <dbReference type="SAM" id="SignalP"/>
    </source>
</evidence>
<organism evidence="2 3">
    <name type="scientific">Glutamicibacter uratoxydans</name>
    <name type="common">Arthrobacter uratoxydans</name>
    <dbReference type="NCBI Taxonomy" id="43667"/>
    <lineage>
        <taxon>Bacteria</taxon>
        <taxon>Bacillati</taxon>
        <taxon>Actinomycetota</taxon>
        <taxon>Actinomycetes</taxon>
        <taxon>Micrococcales</taxon>
        <taxon>Micrococcaceae</taxon>
        <taxon>Glutamicibacter</taxon>
    </lineage>
</organism>
<proteinExistence type="predicted"/>
<gene>
    <name evidence="2" type="ORF">AUR04nite_32030</name>
</gene>